<sequence length="201" mass="23161">MPITLKSFVIPAILGFTGIASVGGIGLNYVLKEEENNHDKSSREIGNNLVKSDKPFTNEENRDQGDSNILLETTEQSIDFSPTIVQKLISDQQKEEIMNAALKEGSEPFARYVYRDLEDSKPLTCETIFSENIEEKESKQDESCKKFLLDVVFGDQKEHENESLMWLRVSQDNFEKFLKNIFISGEEKQYISKWRGMTYRK</sequence>
<feature type="compositionally biased region" description="Basic and acidic residues" evidence="1">
    <location>
        <begin position="51"/>
        <end position="65"/>
    </location>
</feature>
<evidence type="ECO:0000313" key="4">
    <source>
        <dbReference type="Proteomes" id="UP000007484"/>
    </source>
</evidence>
<reference evidence="3 4" key="1">
    <citation type="journal article" date="2011" name="J. Bacteriol.">
        <title>Complete genome sequences of two hemotropic Mycoplasmas, Mycoplasma haemofelis strain Ohio2 and Mycoplasma suis strain Illinois.</title>
        <authorList>
            <person name="Messick J.B."/>
            <person name="Santos A.P."/>
            <person name="Guimaraes A.M."/>
        </authorList>
    </citation>
    <scope>NUCLEOTIDE SEQUENCE [LARGE SCALE GENOMIC DNA]</scope>
    <source>
        <strain evidence="3 4">Illinois</strain>
    </source>
</reference>
<keyword evidence="4" id="KW-1185">Reference proteome</keyword>
<feature type="transmembrane region" description="Helical" evidence="2">
    <location>
        <begin position="12"/>
        <end position="31"/>
    </location>
</feature>
<dbReference type="AlphaFoldDB" id="F0QQE6"/>
<dbReference type="HOGENOM" id="CLU_094187_0_0_14"/>
<keyword evidence="2" id="KW-1133">Transmembrane helix</keyword>
<dbReference type="RefSeq" id="WP_013609669.1">
    <property type="nucleotide sequence ID" value="NC_015155.1"/>
</dbReference>
<protein>
    <submittedName>
        <fullName evidence="3">Uncharacterized protein</fullName>
    </submittedName>
</protein>
<dbReference type="Proteomes" id="UP000007484">
    <property type="component" value="Chromosome"/>
</dbReference>
<name>F0QQE6_MYCSL</name>
<dbReference type="EMBL" id="CP002525">
    <property type="protein sequence ID" value="ADX97716.1"/>
    <property type="molecule type" value="Genomic_DNA"/>
</dbReference>
<organism evidence="3 4">
    <name type="scientific">Mycoplasma suis (strain Illinois)</name>
    <dbReference type="NCBI Taxonomy" id="768700"/>
    <lineage>
        <taxon>Bacteria</taxon>
        <taxon>Bacillati</taxon>
        <taxon>Mycoplasmatota</taxon>
        <taxon>Mollicutes</taxon>
        <taxon>Mycoplasmataceae</taxon>
        <taxon>Mycoplasma</taxon>
    </lineage>
</organism>
<evidence type="ECO:0000256" key="1">
    <source>
        <dbReference type="SAM" id="MobiDB-lite"/>
    </source>
</evidence>
<evidence type="ECO:0000313" key="3">
    <source>
        <dbReference type="EMBL" id="ADX97716.1"/>
    </source>
</evidence>
<dbReference type="KEGG" id="mss:MSU_0172"/>
<gene>
    <name evidence="3" type="ordered locus">MSU_0172</name>
</gene>
<dbReference type="STRING" id="768700.MSU_0172"/>
<keyword evidence="2" id="KW-0812">Transmembrane</keyword>
<proteinExistence type="predicted"/>
<evidence type="ECO:0000256" key="2">
    <source>
        <dbReference type="SAM" id="Phobius"/>
    </source>
</evidence>
<accession>F0QQE6</accession>
<keyword evidence="2" id="KW-0472">Membrane</keyword>
<feature type="region of interest" description="Disordered" evidence="1">
    <location>
        <begin position="37"/>
        <end position="67"/>
    </location>
</feature>